<evidence type="ECO:0000256" key="11">
    <source>
        <dbReference type="ARBA" id="ARBA00069174"/>
    </source>
</evidence>
<dbReference type="Pfam" id="PF01063">
    <property type="entry name" value="Aminotran_4"/>
    <property type="match status" value="1"/>
</dbReference>
<dbReference type="InterPro" id="IPR043131">
    <property type="entry name" value="BCAT-like_N"/>
</dbReference>
<evidence type="ECO:0000256" key="13">
    <source>
        <dbReference type="RuleBase" id="RU004106"/>
    </source>
</evidence>
<dbReference type="NCBIfam" id="NF004761">
    <property type="entry name" value="PRK06092.1"/>
    <property type="match status" value="1"/>
</dbReference>
<dbReference type="GO" id="GO:0008153">
    <property type="term" value="P:4-aminobenzoate biosynthetic process"/>
    <property type="evidence" value="ECO:0007669"/>
    <property type="project" value="UniProtKB-UniRule"/>
</dbReference>
<dbReference type="GO" id="GO:0030170">
    <property type="term" value="F:pyridoxal phosphate binding"/>
    <property type="evidence" value="ECO:0007669"/>
    <property type="project" value="InterPro"/>
</dbReference>
<evidence type="ECO:0000256" key="6">
    <source>
        <dbReference type="ARBA" id="ARBA00023239"/>
    </source>
</evidence>
<organism evidence="15 16">
    <name type="scientific">Methylomonas paludis</name>
    <dbReference type="NCBI Taxonomy" id="1173101"/>
    <lineage>
        <taxon>Bacteria</taxon>
        <taxon>Pseudomonadati</taxon>
        <taxon>Pseudomonadota</taxon>
        <taxon>Gammaproteobacteria</taxon>
        <taxon>Methylococcales</taxon>
        <taxon>Methylococcaceae</taxon>
        <taxon>Methylomonas</taxon>
    </lineage>
</organism>
<proteinExistence type="inferred from homology"/>
<dbReference type="EC" id="4.1.3.38" evidence="8 12"/>
<dbReference type="FunFam" id="3.20.10.10:FF:000002">
    <property type="entry name" value="D-alanine aminotransferase"/>
    <property type="match status" value="1"/>
</dbReference>
<dbReference type="PANTHER" id="PTHR42743:SF2">
    <property type="entry name" value="AMINODEOXYCHORISMATE LYASE"/>
    <property type="match status" value="1"/>
</dbReference>
<evidence type="ECO:0000256" key="9">
    <source>
        <dbReference type="ARBA" id="ARBA00049529"/>
    </source>
</evidence>
<evidence type="ECO:0000256" key="7">
    <source>
        <dbReference type="ARBA" id="ARBA00035633"/>
    </source>
</evidence>
<evidence type="ECO:0000256" key="14">
    <source>
        <dbReference type="RuleBase" id="RU004516"/>
    </source>
</evidence>
<evidence type="ECO:0000313" key="15">
    <source>
        <dbReference type="EMBL" id="QWF71480.1"/>
    </source>
</evidence>
<accession>A0A975R9J0</accession>
<comment type="subunit">
    <text evidence="3">Homodimer.</text>
</comment>
<dbReference type="GO" id="GO:0008696">
    <property type="term" value="F:4-amino-4-deoxychorismate lyase activity"/>
    <property type="evidence" value="ECO:0007669"/>
    <property type="project" value="UniProtKB-UniRule"/>
</dbReference>
<dbReference type="InterPro" id="IPR018300">
    <property type="entry name" value="Aminotrans_IV_CS"/>
</dbReference>
<comment type="cofactor">
    <cofactor evidence="1 14">
        <name>pyridoxal 5'-phosphate</name>
        <dbReference type="ChEBI" id="CHEBI:597326"/>
    </cofactor>
</comment>
<dbReference type="RefSeq" id="WP_215583265.1">
    <property type="nucleotide sequence ID" value="NZ_CP073754.1"/>
</dbReference>
<reference evidence="15" key="1">
    <citation type="submission" date="2021-04" db="EMBL/GenBank/DDBJ databases">
        <title>Draft genome sequence data of methanotrophic Methylovulum sp. strain S1L and Methylomonas sp. strain S2AM isolated from boreal lake water columns.</title>
        <authorList>
            <person name="Rissanen A.J."/>
            <person name="Mangayil R."/>
            <person name="Svenning M.M."/>
            <person name="Khanongnuch R."/>
        </authorList>
    </citation>
    <scope>NUCLEOTIDE SEQUENCE</scope>
    <source>
        <strain evidence="15">S2AM</strain>
    </source>
</reference>
<evidence type="ECO:0000256" key="2">
    <source>
        <dbReference type="ARBA" id="ARBA00009320"/>
    </source>
</evidence>
<evidence type="ECO:0000256" key="12">
    <source>
        <dbReference type="NCBIfam" id="TIGR03461"/>
    </source>
</evidence>
<dbReference type="InterPro" id="IPR001544">
    <property type="entry name" value="Aminotrans_IV"/>
</dbReference>
<dbReference type="Gene3D" id="3.20.10.10">
    <property type="entry name" value="D-amino Acid Aminotransferase, subunit A, domain 2"/>
    <property type="match status" value="1"/>
</dbReference>
<dbReference type="KEGG" id="mpad:KEF85_03100"/>
<keyword evidence="4 14" id="KW-0663">Pyridoxal phosphate</keyword>
<dbReference type="AlphaFoldDB" id="A0A975R9J0"/>
<evidence type="ECO:0000256" key="3">
    <source>
        <dbReference type="ARBA" id="ARBA00011738"/>
    </source>
</evidence>
<gene>
    <name evidence="15" type="primary">pabC</name>
    <name evidence="15" type="ORF">KEF85_03100</name>
</gene>
<dbReference type="GO" id="GO:0005829">
    <property type="term" value="C:cytosol"/>
    <property type="evidence" value="ECO:0007669"/>
    <property type="project" value="TreeGrafter"/>
</dbReference>
<dbReference type="NCBIfam" id="TIGR03461">
    <property type="entry name" value="pabC_Proteo"/>
    <property type="match status" value="1"/>
</dbReference>
<comment type="catalytic activity">
    <reaction evidence="9">
        <text>4-amino-4-deoxychorismate = 4-aminobenzoate + pyruvate + H(+)</text>
        <dbReference type="Rhea" id="RHEA:16201"/>
        <dbReference type="ChEBI" id="CHEBI:15361"/>
        <dbReference type="ChEBI" id="CHEBI:15378"/>
        <dbReference type="ChEBI" id="CHEBI:17836"/>
        <dbReference type="ChEBI" id="CHEBI:58406"/>
        <dbReference type="EC" id="4.1.3.38"/>
    </reaction>
</comment>
<name>A0A975R9J0_9GAMM</name>
<comment type="pathway">
    <text evidence="7">Cofactor biosynthesis; tetrahydrofolate biosynthesis; 4-aminobenzoate from chorismate: step 2/2.</text>
</comment>
<dbReference type="GO" id="GO:0046656">
    <property type="term" value="P:folic acid biosynthetic process"/>
    <property type="evidence" value="ECO:0007669"/>
    <property type="project" value="UniProtKB-KW"/>
</dbReference>
<dbReference type="InterPro" id="IPR043132">
    <property type="entry name" value="BCAT-like_C"/>
</dbReference>
<evidence type="ECO:0000313" key="16">
    <source>
        <dbReference type="Proteomes" id="UP000676649"/>
    </source>
</evidence>
<dbReference type="Proteomes" id="UP000676649">
    <property type="component" value="Chromosome"/>
</dbReference>
<dbReference type="SUPFAM" id="SSF56752">
    <property type="entry name" value="D-aminoacid aminotransferase-like PLP-dependent enzymes"/>
    <property type="match status" value="1"/>
</dbReference>
<dbReference type="EMBL" id="CP073754">
    <property type="protein sequence ID" value="QWF71480.1"/>
    <property type="molecule type" value="Genomic_DNA"/>
</dbReference>
<evidence type="ECO:0000256" key="4">
    <source>
        <dbReference type="ARBA" id="ARBA00022898"/>
    </source>
</evidence>
<dbReference type="PANTHER" id="PTHR42743">
    <property type="entry name" value="AMINO-ACID AMINOTRANSFERASE"/>
    <property type="match status" value="1"/>
</dbReference>
<sequence>MFLINGERRQTVDAADRGFQYGDGLFETLAVSQGRLQFLQQHLKRLALGCAKLLLPEPDLQLLAAEAQQLAAQAEQGVVKIIITRGSGGRGYRQPGVISTTRVLGLYPYPNYPADYQQHGVVVRLCQQRVSGTAALAGVKHLNRLEQILARAEWQDEAIQEGLMLDNSGAVVEGTMSNLFVLKQGTLCTPALTNCGVAGIIREIVMNLAAQQHIPVLETVLPPQALFQADEIFLTNSVIGIWPVRQLEQQSFPVGAVTRVLQNQFKALCHPAA</sequence>
<comment type="similarity">
    <text evidence="2 13">Belongs to the class-IV pyridoxal-phosphate-dependent aminotransferase family.</text>
</comment>
<dbReference type="InterPro" id="IPR050571">
    <property type="entry name" value="Class-IV_PLP-Dep_Aminotrnsfr"/>
</dbReference>
<evidence type="ECO:0000256" key="8">
    <source>
        <dbReference type="ARBA" id="ARBA00035676"/>
    </source>
</evidence>
<dbReference type="CDD" id="cd01559">
    <property type="entry name" value="ADCL_like"/>
    <property type="match status" value="1"/>
</dbReference>
<comment type="function">
    <text evidence="10">Involved in the biosynthesis of p-aminobenzoate (PABA), a precursor of tetrahydrofolate. Converts 4-amino-4-deoxychorismate into 4-aminobenzoate (PABA) and pyruvate.</text>
</comment>
<keyword evidence="16" id="KW-1185">Reference proteome</keyword>
<dbReference type="InterPro" id="IPR036038">
    <property type="entry name" value="Aminotransferase-like"/>
</dbReference>
<keyword evidence="6 15" id="KW-0456">Lyase</keyword>
<protein>
    <recommendedName>
        <fullName evidence="11 12">Aminodeoxychorismate lyase</fullName>
        <ecNumber evidence="8 12">4.1.3.38</ecNumber>
    </recommendedName>
</protein>
<dbReference type="InterPro" id="IPR017824">
    <property type="entry name" value="Aminodeoxychorismate_lyase_IV"/>
</dbReference>
<evidence type="ECO:0000256" key="5">
    <source>
        <dbReference type="ARBA" id="ARBA00022909"/>
    </source>
</evidence>
<keyword evidence="5" id="KW-0289">Folate biosynthesis</keyword>
<evidence type="ECO:0000256" key="10">
    <source>
        <dbReference type="ARBA" id="ARBA00054027"/>
    </source>
</evidence>
<dbReference type="Gene3D" id="3.30.470.10">
    <property type="match status" value="1"/>
</dbReference>
<evidence type="ECO:0000256" key="1">
    <source>
        <dbReference type="ARBA" id="ARBA00001933"/>
    </source>
</evidence>
<dbReference type="PROSITE" id="PS00770">
    <property type="entry name" value="AA_TRANSFER_CLASS_4"/>
    <property type="match status" value="1"/>
</dbReference>